<dbReference type="EMBL" id="FNJR01000022">
    <property type="protein sequence ID" value="SDP96927.1"/>
    <property type="molecule type" value="Genomic_DNA"/>
</dbReference>
<dbReference type="SMART" id="SM00922">
    <property type="entry name" value="MR_MLE"/>
    <property type="match status" value="1"/>
</dbReference>
<evidence type="ECO:0000256" key="4">
    <source>
        <dbReference type="ARBA" id="ARBA00023235"/>
    </source>
</evidence>
<protein>
    <recommendedName>
        <fullName evidence="7">Dipeptide epimerase</fullName>
        <ecNumber evidence="7">5.1.1.-</ecNumber>
    </recommendedName>
</protein>
<dbReference type="RefSeq" id="WP_092604664.1">
    <property type="nucleotide sequence ID" value="NZ_FNJR01000022.1"/>
</dbReference>
<evidence type="ECO:0000256" key="2">
    <source>
        <dbReference type="ARBA" id="ARBA00022723"/>
    </source>
</evidence>
<feature type="active site" description="Proton acceptor; specific for (S)-substrate epimerization" evidence="5">
    <location>
        <position position="239"/>
    </location>
</feature>
<feature type="binding site" evidence="6">
    <location>
        <position position="217"/>
    </location>
    <ligand>
        <name>Mg(2+)</name>
        <dbReference type="ChEBI" id="CHEBI:18420"/>
    </ligand>
</feature>
<dbReference type="SUPFAM" id="SSF51604">
    <property type="entry name" value="Enolase C-terminal domain-like"/>
    <property type="match status" value="1"/>
</dbReference>
<dbReference type="InterPro" id="IPR034603">
    <property type="entry name" value="Dipeptide_epimerase"/>
</dbReference>
<keyword evidence="2 6" id="KW-0479">Metal-binding</keyword>
<dbReference type="InterPro" id="IPR013342">
    <property type="entry name" value="Mandelate_racemase_C"/>
</dbReference>
<dbReference type="InterPro" id="IPR013341">
    <property type="entry name" value="Mandelate_racemase_N_dom"/>
</dbReference>
<dbReference type="STRING" id="405564.SAMN04487905_12226"/>
<dbReference type="Gene3D" id="3.20.20.120">
    <property type="entry name" value="Enolase-like C-terminal domain"/>
    <property type="match status" value="1"/>
</dbReference>
<evidence type="ECO:0000313" key="10">
    <source>
        <dbReference type="Proteomes" id="UP000199497"/>
    </source>
</evidence>
<dbReference type="Pfam" id="PF02746">
    <property type="entry name" value="MR_MLE_N"/>
    <property type="match status" value="1"/>
</dbReference>
<dbReference type="Gene3D" id="3.30.390.10">
    <property type="entry name" value="Enolase-like, N-terminal domain"/>
    <property type="match status" value="1"/>
</dbReference>
<feature type="domain" description="Mandelate racemase/muconate lactonizing enzyme C-terminal" evidence="8">
    <location>
        <begin position="124"/>
        <end position="215"/>
    </location>
</feature>
<comment type="cofactor">
    <cofactor evidence="6 7">
        <name>Mg(2+)</name>
        <dbReference type="ChEBI" id="CHEBI:18420"/>
    </cofactor>
    <text evidence="6 7">Binds 1 Mg(2+) ion per subunit.</text>
</comment>
<evidence type="ECO:0000313" key="9">
    <source>
        <dbReference type="EMBL" id="SDP96927.1"/>
    </source>
</evidence>
<accession>A0A1H0X1U5</accession>
<keyword evidence="3 6" id="KW-0460">Magnesium</keyword>
<evidence type="ECO:0000256" key="7">
    <source>
        <dbReference type="RuleBase" id="RU366006"/>
    </source>
</evidence>
<evidence type="ECO:0000256" key="3">
    <source>
        <dbReference type="ARBA" id="ARBA00022842"/>
    </source>
</evidence>
<dbReference type="GO" id="GO:0046872">
    <property type="term" value="F:metal ion binding"/>
    <property type="evidence" value="ECO:0007669"/>
    <property type="project" value="UniProtKB-KW"/>
</dbReference>
<comment type="similarity">
    <text evidence="1 7">Belongs to the mandelate racemase/muconate lactonizing enzyme family.</text>
</comment>
<dbReference type="PROSITE" id="PS00909">
    <property type="entry name" value="MR_MLE_2"/>
    <property type="match status" value="1"/>
</dbReference>
<feature type="binding site" evidence="6">
    <location>
        <position position="168"/>
    </location>
    <ligand>
        <name>Mg(2+)</name>
        <dbReference type="ChEBI" id="CHEBI:18420"/>
    </ligand>
</feature>
<dbReference type="OrthoDB" id="9774531at2"/>
<keyword evidence="4 7" id="KW-0413">Isomerase</keyword>
<dbReference type="PANTHER" id="PTHR48080">
    <property type="entry name" value="D-GALACTONATE DEHYDRATASE-RELATED"/>
    <property type="match status" value="1"/>
</dbReference>
<keyword evidence="10" id="KW-1185">Reference proteome</keyword>
<dbReference type="InterPro" id="IPR029065">
    <property type="entry name" value="Enolase_C-like"/>
</dbReference>
<dbReference type="AlphaFoldDB" id="A0A1H0X1U5"/>
<reference evidence="10" key="1">
    <citation type="submission" date="2016-10" db="EMBL/GenBank/DDBJ databases">
        <authorList>
            <person name="Varghese N."/>
            <person name="Submissions S."/>
        </authorList>
    </citation>
    <scope>NUCLEOTIDE SEQUENCE [LARGE SCALE GENOMIC DNA]</scope>
    <source>
        <strain evidence="10">DSM 46732</strain>
    </source>
</reference>
<dbReference type="CDD" id="cd03319">
    <property type="entry name" value="L-Ala-DL-Glu_epimerase"/>
    <property type="match status" value="1"/>
</dbReference>
<proteinExistence type="inferred from homology"/>
<organism evidence="9 10">
    <name type="scientific">Actinopolyspora xinjiangensis</name>
    <dbReference type="NCBI Taxonomy" id="405564"/>
    <lineage>
        <taxon>Bacteria</taxon>
        <taxon>Bacillati</taxon>
        <taxon>Actinomycetota</taxon>
        <taxon>Actinomycetes</taxon>
        <taxon>Actinopolysporales</taxon>
        <taxon>Actinopolysporaceae</taxon>
        <taxon>Actinopolyspora</taxon>
    </lineage>
</organism>
<evidence type="ECO:0000256" key="1">
    <source>
        <dbReference type="ARBA" id="ARBA00008031"/>
    </source>
</evidence>
<dbReference type="InterPro" id="IPR034593">
    <property type="entry name" value="DgoD-like"/>
</dbReference>
<evidence type="ECO:0000256" key="5">
    <source>
        <dbReference type="PIRSR" id="PIRSR634603-1"/>
    </source>
</evidence>
<dbReference type="GO" id="GO:0016855">
    <property type="term" value="F:racemase and epimerase activity, acting on amino acids and derivatives"/>
    <property type="evidence" value="ECO:0007669"/>
    <property type="project" value="UniProtKB-UniRule"/>
</dbReference>
<dbReference type="Proteomes" id="UP000199497">
    <property type="component" value="Unassembled WGS sequence"/>
</dbReference>
<feature type="binding site" evidence="6">
    <location>
        <position position="194"/>
    </location>
    <ligand>
        <name>Mg(2+)</name>
        <dbReference type="ChEBI" id="CHEBI:18420"/>
    </ligand>
</feature>
<evidence type="ECO:0000256" key="6">
    <source>
        <dbReference type="PIRSR" id="PIRSR634603-3"/>
    </source>
</evidence>
<feature type="active site" description="Proton acceptor; specific for (R)-substrate epimerization" evidence="5">
    <location>
        <position position="143"/>
    </location>
</feature>
<dbReference type="SUPFAM" id="SSF54826">
    <property type="entry name" value="Enolase N-terminal domain-like"/>
    <property type="match status" value="1"/>
</dbReference>
<sequence length="320" mass="33959">MRAVEVSSADRLLKKPFRIAGEEHFDVTTVTVSITEDGHTGRGECNPYSVLGWTKDRVLAEIERVRPALAVGADRVALLDLVPPGPARNALDCALVDLECRTLGQTAGEIFGIDATGPVVSAMTLDIGANAAGAVDLPVVKIKIDDASDPSVLAELRRVAPTATVLVDANGSLDEDGLRQWLPHLVEHGVSVLEQPMPRGCDDGLIDVKSEVLLCADESFQTARDLHDCAGRYDLVNIKLDKIGGLTAAVGAEAVARGMGLGTMVGCMMGTSLSAAPAWWLAQRARFIDLDGPTLLAEDMDNAMTWTVGAISRPDVRLWG</sequence>
<dbReference type="InterPro" id="IPR036849">
    <property type="entry name" value="Enolase-like_C_sf"/>
</dbReference>
<dbReference type="InterPro" id="IPR018110">
    <property type="entry name" value="Mandel_Rmase/mucon_lact_enz_CS"/>
</dbReference>
<dbReference type="EC" id="5.1.1.-" evidence="7"/>
<name>A0A1H0X1U5_9ACTN</name>
<dbReference type="Pfam" id="PF13378">
    <property type="entry name" value="MR_MLE_C"/>
    <property type="match status" value="1"/>
</dbReference>
<dbReference type="GO" id="GO:0009063">
    <property type="term" value="P:amino acid catabolic process"/>
    <property type="evidence" value="ECO:0007669"/>
    <property type="project" value="InterPro"/>
</dbReference>
<gene>
    <name evidence="9" type="ORF">SAMN04487905_12226</name>
</gene>
<dbReference type="PANTHER" id="PTHR48080:SF3">
    <property type="entry name" value="ENOLASE SUPERFAMILY MEMBER DDB_G0284701"/>
    <property type="match status" value="1"/>
</dbReference>
<dbReference type="InterPro" id="IPR029017">
    <property type="entry name" value="Enolase-like_N"/>
</dbReference>
<evidence type="ECO:0000259" key="8">
    <source>
        <dbReference type="SMART" id="SM00922"/>
    </source>
</evidence>